<sequence>MCVNSLSQGLNVDLPKAGLEPQTSRSDSRASTTRPRRHTCNIVVVAAVVVAIVVKVAVVVAVVVKVAVVVAIVLKVAVVVAVVLKVAVVVVVVVEVVVV</sequence>
<comment type="caution">
    <text evidence="3">The sequence shown here is derived from an EMBL/GenBank/DDBJ whole genome shotgun (WGS) entry which is preliminary data.</text>
</comment>
<feature type="region of interest" description="Disordered" evidence="1">
    <location>
        <begin position="1"/>
        <end position="34"/>
    </location>
</feature>
<feature type="transmembrane region" description="Helical" evidence="2">
    <location>
        <begin position="42"/>
        <end position="64"/>
    </location>
</feature>
<proteinExistence type="predicted"/>
<evidence type="ECO:0000256" key="2">
    <source>
        <dbReference type="SAM" id="Phobius"/>
    </source>
</evidence>
<feature type="compositionally biased region" description="Polar residues" evidence="1">
    <location>
        <begin position="1"/>
        <end position="10"/>
    </location>
</feature>
<keyword evidence="2" id="KW-1133">Transmembrane helix</keyword>
<feature type="transmembrane region" description="Helical" evidence="2">
    <location>
        <begin position="70"/>
        <end position="98"/>
    </location>
</feature>
<dbReference type="EMBL" id="BMAT01003600">
    <property type="protein sequence ID" value="GFR58399.1"/>
    <property type="molecule type" value="Genomic_DNA"/>
</dbReference>
<dbReference type="AlphaFoldDB" id="A0AAV4EC73"/>
<accession>A0AAV4EC73</accession>
<name>A0AAV4EC73_9GAST</name>
<protein>
    <submittedName>
        <fullName evidence="3">Uncharacterized protein</fullName>
    </submittedName>
</protein>
<organism evidence="3 4">
    <name type="scientific">Elysia marginata</name>
    <dbReference type="NCBI Taxonomy" id="1093978"/>
    <lineage>
        <taxon>Eukaryota</taxon>
        <taxon>Metazoa</taxon>
        <taxon>Spiralia</taxon>
        <taxon>Lophotrochozoa</taxon>
        <taxon>Mollusca</taxon>
        <taxon>Gastropoda</taxon>
        <taxon>Heterobranchia</taxon>
        <taxon>Euthyneura</taxon>
        <taxon>Panpulmonata</taxon>
        <taxon>Sacoglossa</taxon>
        <taxon>Placobranchoidea</taxon>
        <taxon>Plakobranchidae</taxon>
        <taxon>Elysia</taxon>
    </lineage>
</organism>
<keyword evidence="2" id="KW-0472">Membrane</keyword>
<feature type="compositionally biased region" description="Low complexity" evidence="1">
    <location>
        <begin position="23"/>
        <end position="33"/>
    </location>
</feature>
<reference evidence="3 4" key="1">
    <citation type="journal article" date="2021" name="Elife">
        <title>Chloroplast acquisition without the gene transfer in kleptoplastic sea slugs, Plakobranchus ocellatus.</title>
        <authorList>
            <person name="Maeda T."/>
            <person name="Takahashi S."/>
            <person name="Yoshida T."/>
            <person name="Shimamura S."/>
            <person name="Takaki Y."/>
            <person name="Nagai Y."/>
            <person name="Toyoda A."/>
            <person name="Suzuki Y."/>
            <person name="Arimoto A."/>
            <person name="Ishii H."/>
            <person name="Satoh N."/>
            <person name="Nishiyama T."/>
            <person name="Hasebe M."/>
            <person name="Maruyama T."/>
            <person name="Minagawa J."/>
            <person name="Obokata J."/>
            <person name="Shigenobu S."/>
        </authorList>
    </citation>
    <scope>NUCLEOTIDE SEQUENCE [LARGE SCALE GENOMIC DNA]</scope>
</reference>
<keyword evidence="2" id="KW-0812">Transmembrane</keyword>
<keyword evidence="4" id="KW-1185">Reference proteome</keyword>
<evidence type="ECO:0000256" key="1">
    <source>
        <dbReference type="SAM" id="MobiDB-lite"/>
    </source>
</evidence>
<evidence type="ECO:0000313" key="3">
    <source>
        <dbReference type="EMBL" id="GFR58399.1"/>
    </source>
</evidence>
<gene>
    <name evidence="3" type="ORF">ElyMa_001767300</name>
</gene>
<feature type="non-terminal residue" evidence="3">
    <location>
        <position position="99"/>
    </location>
</feature>
<dbReference type="Proteomes" id="UP000762676">
    <property type="component" value="Unassembled WGS sequence"/>
</dbReference>
<evidence type="ECO:0000313" key="4">
    <source>
        <dbReference type="Proteomes" id="UP000762676"/>
    </source>
</evidence>